<name>A0A8J6BHR3_ELECQ</name>
<dbReference type="AlphaFoldDB" id="A0A8J6BHR3"/>
<feature type="non-terminal residue" evidence="1">
    <location>
        <position position="1"/>
    </location>
</feature>
<reference evidence="1" key="1">
    <citation type="thesis" date="2020" institute="ProQuest LLC" country="789 East Eisenhower Parkway, Ann Arbor, MI, USA">
        <title>Comparative Genomics and Chromosome Evolution.</title>
        <authorList>
            <person name="Mudd A.B."/>
        </authorList>
    </citation>
    <scope>NUCLEOTIDE SEQUENCE</scope>
    <source>
        <strain evidence="1">HN-11 Male</strain>
        <tissue evidence="1">Kidney and liver</tissue>
    </source>
</reference>
<gene>
    <name evidence="1" type="ORF">GDO78_013625</name>
</gene>
<evidence type="ECO:0000313" key="2">
    <source>
        <dbReference type="Proteomes" id="UP000770717"/>
    </source>
</evidence>
<dbReference type="GO" id="GO:0019894">
    <property type="term" value="F:kinesin binding"/>
    <property type="evidence" value="ECO:0007669"/>
    <property type="project" value="TreeGrafter"/>
</dbReference>
<comment type="caution">
    <text evidence="1">The sequence shown here is derived from an EMBL/GenBank/DDBJ whole genome shotgun (WGS) entry which is preliminary data.</text>
</comment>
<dbReference type="PANTHER" id="PTHR46556:SF1">
    <property type="entry name" value="PLECKSTRIN HOMOLOGY DOMAIN-CONTAINING FAMILY M MEMBER 2"/>
    <property type="match status" value="1"/>
</dbReference>
<protein>
    <submittedName>
        <fullName evidence="1">Uncharacterized protein</fullName>
    </submittedName>
</protein>
<feature type="non-terminal residue" evidence="1">
    <location>
        <position position="143"/>
    </location>
</feature>
<accession>A0A8J6BHR3</accession>
<dbReference type="PANTHER" id="PTHR46556">
    <property type="entry name" value="PLECKSTRIN HOMOLOGY DOMAIN-CONTAINING FAMILY M MEMBER 2"/>
    <property type="match status" value="1"/>
</dbReference>
<dbReference type="GO" id="GO:0032418">
    <property type="term" value="P:lysosome localization"/>
    <property type="evidence" value="ECO:0007669"/>
    <property type="project" value="TreeGrafter"/>
</dbReference>
<evidence type="ECO:0000313" key="1">
    <source>
        <dbReference type="EMBL" id="KAG9460198.1"/>
    </source>
</evidence>
<dbReference type="GO" id="GO:0007030">
    <property type="term" value="P:Golgi organization"/>
    <property type="evidence" value="ECO:0007669"/>
    <property type="project" value="TreeGrafter"/>
</dbReference>
<organism evidence="1 2">
    <name type="scientific">Eleutherodactylus coqui</name>
    <name type="common">Puerto Rican coqui</name>
    <dbReference type="NCBI Taxonomy" id="57060"/>
    <lineage>
        <taxon>Eukaryota</taxon>
        <taxon>Metazoa</taxon>
        <taxon>Chordata</taxon>
        <taxon>Craniata</taxon>
        <taxon>Vertebrata</taxon>
        <taxon>Euteleostomi</taxon>
        <taxon>Amphibia</taxon>
        <taxon>Batrachia</taxon>
        <taxon>Anura</taxon>
        <taxon>Neobatrachia</taxon>
        <taxon>Hyloidea</taxon>
        <taxon>Eleutherodactylidae</taxon>
        <taxon>Eleutherodactylinae</taxon>
        <taxon>Eleutherodactylus</taxon>
        <taxon>Eleutherodactylus</taxon>
    </lineage>
</organism>
<proteinExistence type="predicted"/>
<keyword evidence="2" id="KW-1185">Reference proteome</keyword>
<dbReference type="GO" id="GO:0010008">
    <property type="term" value="C:endosome membrane"/>
    <property type="evidence" value="ECO:0007669"/>
    <property type="project" value="TreeGrafter"/>
</dbReference>
<sequence>GITKSLSLLPGMLSAAVNECSPHMQDVPYLDLAPYMPEYYKPQYLLDFEDRLPSNVRGSDSLSLNSFNSINSTNLEWDDSAIAPSSEDYDFGDTYPAVASVPSTDWEGGNQPSFCILPLLLPRVVISSCSLFFLLALCSPTCV</sequence>
<dbReference type="EMBL" id="WNTK01100856">
    <property type="protein sequence ID" value="KAG9460198.1"/>
    <property type="molecule type" value="Genomic_DNA"/>
</dbReference>
<dbReference type="OrthoDB" id="9983817at2759"/>
<dbReference type="GO" id="GO:0032880">
    <property type="term" value="P:regulation of protein localization"/>
    <property type="evidence" value="ECO:0007669"/>
    <property type="project" value="TreeGrafter"/>
</dbReference>
<dbReference type="Proteomes" id="UP000770717">
    <property type="component" value="Unassembled WGS sequence"/>
</dbReference>
<dbReference type="InterPro" id="IPR053015">
    <property type="entry name" value="PH_domain-containing_M2"/>
</dbReference>